<dbReference type="Proteomes" id="UP000782519">
    <property type="component" value="Unassembled WGS sequence"/>
</dbReference>
<dbReference type="SUPFAM" id="SSF53474">
    <property type="entry name" value="alpha/beta-Hydrolases"/>
    <property type="match status" value="1"/>
</dbReference>
<keyword evidence="2" id="KW-0378">Hydrolase</keyword>
<name>A0A933RTJ8_RHOPL</name>
<dbReference type="InterPro" id="IPR000073">
    <property type="entry name" value="AB_hydrolase_1"/>
</dbReference>
<organism evidence="2 3">
    <name type="scientific">Rhodopseudomonas palustris</name>
    <dbReference type="NCBI Taxonomy" id="1076"/>
    <lineage>
        <taxon>Bacteria</taxon>
        <taxon>Pseudomonadati</taxon>
        <taxon>Pseudomonadota</taxon>
        <taxon>Alphaproteobacteria</taxon>
        <taxon>Hyphomicrobiales</taxon>
        <taxon>Nitrobacteraceae</taxon>
        <taxon>Rhodopseudomonas</taxon>
    </lineage>
</organism>
<protein>
    <submittedName>
        <fullName evidence="2">Alpha/beta hydrolase</fullName>
    </submittedName>
</protein>
<comment type="caution">
    <text evidence="2">The sequence shown here is derived from an EMBL/GenBank/DDBJ whole genome shotgun (WGS) entry which is preliminary data.</text>
</comment>
<dbReference type="Pfam" id="PF12697">
    <property type="entry name" value="Abhydrolase_6"/>
    <property type="match status" value="1"/>
</dbReference>
<reference evidence="2" key="1">
    <citation type="submission" date="2020-07" db="EMBL/GenBank/DDBJ databases">
        <title>Huge and variable diversity of episymbiotic CPR bacteria and DPANN archaea in groundwater ecosystems.</title>
        <authorList>
            <person name="He C.Y."/>
            <person name="Keren R."/>
            <person name="Whittaker M."/>
            <person name="Farag I.F."/>
            <person name="Doudna J."/>
            <person name="Cate J.H.D."/>
            <person name="Banfield J.F."/>
        </authorList>
    </citation>
    <scope>NUCLEOTIDE SEQUENCE</scope>
    <source>
        <strain evidence="2">NC_groundwater_1818_Pr3_B-0.1um_66_35</strain>
    </source>
</reference>
<dbReference type="PANTHER" id="PTHR47914:SF1">
    <property type="entry name" value="ALPHA_BETA-HYDROLASES SUPERFAMILY PROTEIN"/>
    <property type="match status" value="1"/>
</dbReference>
<gene>
    <name evidence="2" type="ORF">HZA66_01145</name>
</gene>
<dbReference type="InterPro" id="IPR029058">
    <property type="entry name" value="AB_hydrolase_fold"/>
</dbReference>
<dbReference type="Gene3D" id="3.40.50.1820">
    <property type="entry name" value="alpha/beta hydrolase"/>
    <property type="match status" value="1"/>
</dbReference>
<sequence>MTWRSEQIAWAWDDKPVNVAQTWHGDGPTVLMLPALSSISTRREMRPLQQQLGGAFRTVAIDWPGFGDLPRPKIDWRPETYHAFLKQAAERIRPAATIAVGHAAGYALAAAAEAEGTLGALSLISPTWRGPLPTMAGRRLAAFGSIARAVDWPVLGALLYRLNVNRPVIGMMARGHVYADPAWLTPERLRDKLAVTEAPGARYASVRFVAGELDAFVQRVDFLAAAARLRTPLQVVYGAQAPRKSKADMVALAALDHVDATELPVGKLSVYEEYPEVVAPVVAAFLRSHLKTG</sequence>
<dbReference type="AlphaFoldDB" id="A0A933RTJ8"/>
<dbReference type="PANTHER" id="PTHR47914">
    <property type="entry name" value="ALPHA/BETA-HYDROLASES SUPERFAMILY PROTEIN"/>
    <property type="match status" value="1"/>
</dbReference>
<evidence type="ECO:0000313" key="2">
    <source>
        <dbReference type="EMBL" id="MBI5128022.1"/>
    </source>
</evidence>
<accession>A0A933RTJ8</accession>
<feature type="domain" description="AB hydrolase-1" evidence="1">
    <location>
        <begin position="45"/>
        <end position="238"/>
    </location>
</feature>
<evidence type="ECO:0000313" key="3">
    <source>
        <dbReference type="Proteomes" id="UP000782519"/>
    </source>
</evidence>
<dbReference type="EMBL" id="JACRJB010000004">
    <property type="protein sequence ID" value="MBI5128022.1"/>
    <property type="molecule type" value="Genomic_DNA"/>
</dbReference>
<evidence type="ECO:0000259" key="1">
    <source>
        <dbReference type="Pfam" id="PF12697"/>
    </source>
</evidence>
<dbReference type="GO" id="GO:0016787">
    <property type="term" value="F:hydrolase activity"/>
    <property type="evidence" value="ECO:0007669"/>
    <property type="project" value="UniProtKB-KW"/>
</dbReference>
<proteinExistence type="predicted"/>